<evidence type="ECO:0000313" key="5">
    <source>
        <dbReference type="Proteomes" id="UP000006620"/>
    </source>
</evidence>
<sequence length="469" mass="49423">MNKAKMTFRYNSSKTESGRGEARVIPLRREEYEVVEEKKKLEPSTEATPAEREAELVRFRPEAADRQSGRATQAQPEEAASAAGNVPRNDVPPAASKGWLLLEPEAESRQGYGSEFGAWQSSFDPEEERVEKLIRHSEHTKPADVYDGETGYVGRDSARGGEEPSASRFSRVTDNGYYTRPPQQGSWLKITASVMGAVVTGVAFGFLVLSMFTGGEPGAVPGKDAPVISPQGTGAKGGAAGSAKAGTEPAAAAGALPGASAAVNLPARSYTILQGGVFGTAAAAETFAGDLRKKGIEAVTEISDKNTVYLGVTTNRDDALGLAQGLQGQQEVMVKSFEVPGAKKVRWNGKGAEVFQTYISQGASIVQQVASQTAAKLKESEPGPIDEKALQTIKTSHVAWAAGASAVSDGLGEAGKTLLPKMNNALNTAVNALGEYKKNPSHAILWQAQGALLQYLVAEKELMTTAAQP</sequence>
<reference evidence="4 5" key="2">
    <citation type="journal article" date="2013" name="Genome Announc.">
        <title>Genome Sequence of Growth-Improving Paenibacillus mucilaginosus Strain KNP414.</title>
        <authorList>
            <person name="Lu J.J."/>
            <person name="Wang J.F."/>
            <person name="Hu X.F."/>
        </authorList>
    </citation>
    <scope>NUCLEOTIDE SEQUENCE [LARGE SCALE GENOMIC DNA]</scope>
    <source>
        <strain evidence="4 5">KNP414</strain>
    </source>
</reference>
<evidence type="ECO:0000256" key="2">
    <source>
        <dbReference type="SAM" id="Phobius"/>
    </source>
</evidence>
<organism evidence="4 5">
    <name type="scientific">Paenibacillus mucilaginosus (strain KNP414)</name>
    <dbReference type="NCBI Taxonomy" id="1036673"/>
    <lineage>
        <taxon>Bacteria</taxon>
        <taxon>Bacillati</taxon>
        <taxon>Bacillota</taxon>
        <taxon>Bacilli</taxon>
        <taxon>Bacillales</taxon>
        <taxon>Paenibacillaceae</taxon>
        <taxon>Paenibacillus</taxon>
    </lineage>
</organism>
<dbReference type="AlphaFoldDB" id="F8FN14"/>
<protein>
    <recommendedName>
        <fullName evidence="3">SPOR domain-containing protein</fullName>
    </recommendedName>
</protein>
<dbReference type="HOGENOM" id="CLU_639109_0_0_9"/>
<name>F8FN14_PAEMK</name>
<dbReference type="KEGG" id="pms:KNP414_06453"/>
<dbReference type="EMBL" id="CP002869">
    <property type="protein sequence ID" value="AEI44974.1"/>
    <property type="molecule type" value="Genomic_DNA"/>
</dbReference>
<feature type="domain" description="SPOR" evidence="3">
    <location>
        <begin position="272"/>
        <end position="330"/>
    </location>
</feature>
<keyword evidence="2" id="KW-0472">Membrane</keyword>
<dbReference type="Pfam" id="PF05036">
    <property type="entry name" value="SPOR"/>
    <property type="match status" value="1"/>
</dbReference>
<evidence type="ECO:0000256" key="1">
    <source>
        <dbReference type="SAM" id="MobiDB-lite"/>
    </source>
</evidence>
<feature type="region of interest" description="Disordered" evidence="1">
    <location>
        <begin position="1"/>
        <end position="95"/>
    </location>
</feature>
<proteinExistence type="predicted"/>
<dbReference type="GO" id="GO:0042834">
    <property type="term" value="F:peptidoglycan binding"/>
    <property type="evidence" value="ECO:0007669"/>
    <property type="project" value="InterPro"/>
</dbReference>
<dbReference type="PATRIC" id="fig|1036673.3.peg.6011"/>
<feature type="compositionally biased region" description="Basic and acidic residues" evidence="1">
    <location>
        <begin position="16"/>
        <end position="68"/>
    </location>
</feature>
<evidence type="ECO:0000259" key="3">
    <source>
        <dbReference type="Pfam" id="PF05036"/>
    </source>
</evidence>
<gene>
    <name evidence="4" type="ordered locus">KNP414_06453</name>
</gene>
<keyword evidence="2" id="KW-1133">Transmembrane helix</keyword>
<dbReference type="RefSeq" id="WP_013920118.1">
    <property type="nucleotide sequence ID" value="NC_015690.1"/>
</dbReference>
<dbReference type="InterPro" id="IPR007730">
    <property type="entry name" value="SPOR-like_dom"/>
</dbReference>
<accession>F8FN14</accession>
<evidence type="ECO:0000313" key="4">
    <source>
        <dbReference type="EMBL" id="AEI44974.1"/>
    </source>
</evidence>
<keyword evidence="2" id="KW-0812">Transmembrane</keyword>
<feature type="transmembrane region" description="Helical" evidence="2">
    <location>
        <begin position="190"/>
        <end position="212"/>
    </location>
</feature>
<reference evidence="5" key="1">
    <citation type="submission" date="2011-06" db="EMBL/GenBank/DDBJ databases">
        <title>Complete genome sequence of Paenibacillus mucilaginosus KNP414.</title>
        <authorList>
            <person name="Wang J."/>
            <person name="Hu S."/>
            <person name="Hu X."/>
            <person name="Zhang B."/>
            <person name="Dong D."/>
            <person name="Zhang S."/>
            <person name="Zhao K."/>
            <person name="Wu D."/>
        </authorList>
    </citation>
    <scope>NUCLEOTIDE SEQUENCE [LARGE SCALE GENOMIC DNA]</scope>
    <source>
        <strain evidence="5">KNP414</strain>
    </source>
</reference>
<feature type="region of interest" description="Disordered" evidence="1">
    <location>
        <begin position="142"/>
        <end position="177"/>
    </location>
</feature>
<dbReference type="Proteomes" id="UP000006620">
    <property type="component" value="Chromosome"/>
</dbReference>